<keyword evidence="3" id="KW-1185">Reference proteome</keyword>
<dbReference type="EMBL" id="NBIV01000169">
    <property type="protein sequence ID" value="PXF42258.1"/>
    <property type="molecule type" value="Genomic_DNA"/>
</dbReference>
<accession>A0A2V3IJN3</accession>
<sequence length="249" mass="27649">MREQVVAWSREMADFLRVPIATVAIAINLFDRFVECHRVGKNVLYALTAACVLIACKQMVDFEVPVDVIARRASTNRADIALLEPLVLNALQWRVNVVTAYEVCVELGKKFAHVTKRGTLLDTLVLNCLMDVDMAWVRATSVGVACFIVTSLFLAKHSSHRQHAVYAYARWCGVDMAQVDYCVERLQASIACMFDGVEDDEGQQEEEEEEEEEDQQRQLNVLGGKGGVWAEGSVGGARGGLARIELRGL</sequence>
<evidence type="ECO:0000259" key="1">
    <source>
        <dbReference type="Pfam" id="PF00134"/>
    </source>
</evidence>
<dbReference type="InterPro" id="IPR006671">
    <property type="entry name" value="Cyclin_N"/>
</dbReference>
<dbReference type="CDD" id="cd00043">
    <property type="entry name" value="CYCLIN_SF"/>
    <property type="match status" value="1"/>
</dbReference>
<dbReference type="OrthoDB" id="285802at2759"/>
<dbReference type="InterPro" id="IPR036915">
    <property type="entry name" value="Cyclin-like_sf"/>
</dbReference>
<comment type="caution">
    <text evidence="2">The sequence shown here is derived from an EMBL/GenBank/DDBJ whole genome shotgun (WGS) entry which is preliminary data.</text>
</comment>
<evidence type="ECO:0000313" key="3">
    <source>
        <dbReference type="Proteomes" id="UP000247409"/>
    </source>
</evidence>
<gene>
    <name evidence="2" type="ORF">BWQ96_07977</name>
</gene>
<dbReference type="AlphaFoldDB" id="A0A2V3IJN3"/>
<dbReference type="SUPFAM" id="SSF47954">
    <property type="entry name" value="Cyclin-like"/>
    <property type="match status" value="1"/>
</dbReference>
<feature type="domain" description="Cyclin N-terminal" evidence="1">
    <location>
        <begin position="1"/>
        <end position="96"/>
    </location>
</feature>
<dbReference type="STRING" id="448386.A0A2V3IJN3"/>
<evidence type="ECO:0000313" key="2">
    <source>
        <dbReference type="EMBL" id="PXF42258.1"/>
    </source>
</evidence>
<dbReference type="PANTHER" id="PTHR10177">
    <property type="entry name" value="CYCLINS"/>
    <property type="match status" value="1"/>
</dbReference>
<dbReference type="Gene3D" id="1.10.472.10">
    <property type="entry name" value="Cyclin-like"/>
    <property type="match status" value="2"/>
</dbReference>
<protein>
    <submittedName>
        <fullName evidence="2">G2/mitotic-specific cyclin-2</fullName>
    </submittedName>
</protein>
<proteinExistence type="predicted"/>
<dbReference type="Pfam" id="PF00134">
    <property type="entry name" value="Cyclin_N"/>
    <property type="match status" value="1"/>
</dbReference>
<organism evidence="2 3">
    <name type="scientific">Gracilariopsis chorda</name>
    <dbReference type="NCBI Taxonomy" id="448386"/>
    <lineage>
        <taxon>Eukaryota</taxon>
        <taxon>Rhodophyta</taxon>
        <taxon>Florideophyceae</taxon>
        <taxon>Rhodymeniophycidae</taxon>
        <taxon>Gracilariales</taxon>
        <taxon>Gracilariaceae</taxon>
        <taxon>Gracilariopsis</taxon>
    </lineage>
</organism>
<name>A0A2V3IJN3_9FLOR</name>
<dbReference type="InterPro" id="IPR039361">
    <property type="entry name" value="Cyclin"/>
</dbReference>
<reference evidence="2 3" key="1">
    <citation type="journal article" date="2018" name="Mol. Biol. Evol.">
        <title>Analysis of the draft genome of the red seaweed Gracilariopsis chorda provides insights into genome size evolution in Rhodophyta.</title>
        <authorList>
            <person name="Lee J."/>
            <person name="Yang E.C."/>
            <person name="Graf L."/>
            <person name="Yang J.H."/>
            <person name="Qiu H."/>
            <person name="Zel Zion U."/>
            <person name="Chan C.X."/>
            <person name="Stephens T.G."/>
            <person name="Weber A.P.M."/>
            <person name="Boo G.H."/>
            <person name="Boo S.M."/>
            <person name="Kim K.M."/>
            <person name="Shin Y."/>
            <person name="Jung M."/>
            <person name="Lee S.J."/>
            <person name="Yim H.S."/>
            <person name="Lee J.H."/>
            <person name="Bhattacharya D."/>
            <person name="Yoon H.S."/>
        </authorList>
    </citation>
    <scope>NUCLEOTIDE SEQUENCE [LARGE SCALE GENOMIC DNA]</scope>
    <source>
        <strain evidence="2 3">SKKU-2015</strain>
        <tissue evidence="2">Whole body</tissue>
    </source>
</reference>
<dbReference type="Proteomes" id="UP000247409">
    <property type="component" value="Unassembled WGS sequence"/>
</dbReference>